<name>I3WC12_THESW</name>
<proteinExistence type="predicted"/>
<dbReference type="BioCyc" id="TSAC1094508:GLMA-2862-MONOMER"/>
<protein>
    <submittedName>
        <fullName evidence="2">Uncharacterized protein</fullName>
    </submittedName>
</protein>
<sequence length="96" mass="11301">MTVSANIIGEKGQYRITVKKDNHLYYVYVVFISNIVNIIYPDKIKIVKCLIPISNERLEKILEQISDDYLLLTFLIKNIIDKEINNKQISYFYKAV</sequence>
<dbReference type="Proteomes" id="UP000006178">
    <property type="component" value="Plasmid pMU3262"/>
</dbReference>
<feature type="transmembrane region" description="Helical" evidence="1">
    <location>
        <begin position="23"/>
        <end position="40"/>
    </location>
</feature>
<reference evidence="2 3" key="1">
    <citation type="journal article" date="2014" name="Appl. Environ. Microbiol.">
        <title>Profile of Secreted Hydrolases, Associated Proteins, and SlpA in Thermoanaerobacterium saccharolyticum during the Degradation of Hemicellulose.</title>
        <authorList>
            <person name="Currie D.H."/>
            <person name="Guss A.M."/>
            <person name="Herring C.D."/>
            <person name="Giannone R.J."/>
            <person name="Johnson C.M."/>
            <person name="Lankford P.K."/>
            <person name="Brown S.D."/>
            <person name="Hettich R.L."/>
            <person name="Lynd L.R."/>
        </authorList>
    </citation>
    <scope>NUCLEOTIDE SEQUENCE [LARGE SCALE GENOMIC DNA]</scope>
    <source>
        <strain evidence="3">DSM 8691 / JW/SL-YS485</strain>
    </source>
</reference>
<dbReference type="KEGG" id="tsh:Tsac_2816"/>
<keyword evidence="1" id="KW-1133">Transmembrane helix</keyword>
<evidence type="ECO:0000256" key="1">
    <source>
        <dbReference type="SAM" id="Phobius"/>
    </source>
</evidence>
<evidence type="ECO:0000313" key="2">
    <source>
        <dbReference type="EMBL" id="AFK94363.1"/>
    </source>
</evidence>
<evidence type="ECO:0000313" key="3">
    <source>
        <dbReference type="Proteomes" id="UP000006178"/>
    </source>
</evidence>
<gene>
    <name evidence="2" type="ordered locus">Tsac_2816</name>
</gene>
<geneLocation type="plasmid" evidence="2 3">
    <name>pMU3262</name>
</geneLocation>
<keyword evidence="2" id="KW-0614">Plasmid</keyword>
<organism evidence="2 3">
    <name type="scientific">Thermoanaerobacterium saccharolyticum (strain DSM 8691 / JW/SL-YS485)</name>
    <dbReference type="NCBI Taxonomy" id="1094508"/>
    <lineage>
        <taxon>Bacteria</taxon>
        <taxon>Bacillati</taxon>
        <taxon>Bacillota</taxon>
        <taxon>Clostridia</taxon>
        <taxon>Thermoanaerobacterales</taxon>
        <taxon>Thermoanaerobacteraceae</taxon>
        <taxon>Thermoanaerobacterium</taxon>
    </lineage>
</organism>
<dbReference type="PATRIC" id="fig|1094508.3.peg.2842"/>
<keyword evidence="3" id="KW-1185">Reference proteome</keyword>
<dbReference type="AlphaFoldDB" id="I3WC12"/>
<keyword evidence="1" id="KW-0472">Membrane</keyword>
<accession>I3WC12</accession>
<dbReference type="EMBL" id="CP003185">
    <property type="protein sequence ID" value="AFK94363.1"/>
    <property type="molecule type" value="Genomic_DNA"/>
</dbReference>
<dbReference type="RefSeq" id="WP_014759634.1">
    <property type="nucleotide sequence ID" value="NC_017998.1"/>
</dbReference>
<keyword evidence="1" id="KW-0812">Transmembrane</keyword>